<accession>A0A420EER0</accession>
<dbReference type="Proteomes" id="UP000285744">
    <property type="component" value="Unassembled WGS sequence"/>
</dbReference>
<evidence type="ECO:0000259" key="1">
    <source>
        <dbReference type="Pfam" id="PF03625"/>
    </source>
</evidence>
<protein>
    <submittedName>
        <fullName evidence="2">DUF302 domain-containing protein</fullName>
    </submittedName>
</protein>
<dbReference type="EMBL" id="RAQQ01000064">
    <property type="protein sequence ID" value="RKF19160.1"/>
    <property type="molecule type" value="Genomic_DNA"/>
</dbReference>
<dbReference type="SUPFAM" id="SSF103247">
    <property type="entry name" value="TT1751-like"/>
    <property type="match status" value="1"/>
</dbReference>
<dbReference type="OrthoDB" id="9791067at2"/>
<reference evidence="2 3" key="1">
    <citation type="journal article" date="2018" name="Int. J. Syst. Evol. Microbiol.">
        <title>Micromonospora globbae sp. nov., an endophytic actinomycete isolated from roots of Globba winitii C. H. Wright.</title>
        <authorList>
            <person name="Kuncharoen N."/>
            <person name="Pittayakhajonwut P."/>
            <person name="Tanasupawat S."/>
        </authorList>
    </citation>
    <scope>NUCLEOTIDE SEQUENCE [LARGE SCALE GENOMIC DNA]</scope>
    <source>
        <strain evidence="2 3">WPS1-2</strain>
    </source>
</reference>
<proteinExistence type="predicted"/>
<dbReference type="CDD" id="cd14797">
    <property type="entry name" value="DUF302"/>
    <property type="match status" value="1"/>
</dbReference>
<dbReference type="RefSeq" id="WP_120332289.1">
    <property type="nucleotide sequence ID" value="NZ_RAQQ01000064.1"/>
</dbReference>
<dbReference type="AlphaFoldDB" id="A0A420EER0"/>
<dbReference type="PIRSF" id="PIRSF021774">
    <property type="entry name" value="UCP021774"/>
    <property type="match status" value="1"/>
</dbReference>
<dbReference type="Gene3D" id="3.30.310.70">
    <property type="entry name" value="TT1751-like domain"/>
    <property type="match status" value="1"/>
</dbReference>
<feature type="domain" description="DUF302" evidence="1">
    <location>
        <begin position="35"/>
        <end position="98"/>
    </location>
</feature>
<gene>
    <name evidence="2" type="ORF">D7I43_32010</name>
</gene>
<name>A0A420EER0_9ACTN</name>
<evidence type="ECO:0000313" key="2">
    <source>
        <dbReference type="EMBL" id="RKF19160.1"/>
    </source>
</evidence>
<dbReference type="InterPro" id="IPR016796">
    <property type="entry name" value="UCP021774"/>
</dbReference>
<dbReference type="PANTHER" id="PTHR38342">
    <property type="entry name" value="SLR5037 PROTEIN"/>
    <property type="match status" value="1"/>
</dbReference>
<comment type="caution">
    <text evidence="2">The sequence shown here is derived from an EMBL/GenBank/DDBJ whole genome shotgun (WGS) entry which is preliminary data.</text>
</comment>
<dbReference type="PANTHER" id="PTHR38342:SF1">
    <property type="entry name" value="SLR5037 PROTEIN"/>
    <property type="match status" value="1"/>
</dbReference>
<dbReference type="InterPro" id="IPR035923">
    <property type="entry name" value="TT1751-like_sf"/>
</dbReference>
<sequence>MSYAITVRLSAGFGPTLDRVRAALKDQGFGVLTEIDMRSTLREKLGIGMEDYVILGACNPPLAHRAVQADPAIGLLLPCNVVVRAEGPDTTVVQAMDPQVMVQLSEAPELWAVADEAAARLRAALDAVAT</sequence>
<dbReference type="Pfam" id="PF03625">
    <property type="entry name" value="DUF302"/>
    <property type="match status" value="1"/>
</dbReference>
<evidence type="ECO:0000313" key="3">
    <source>
        <dbReference type="Proteomes" id="UP000285744"/>
    </source>
</evidence>
<dbReference type="InterPro" id="IPR005180">
    <property type="entry name" value="DUF302"/>
</dbReference>
<organism evidence="2 3">
    <name type="scientific">Micromonospora globbae</name>
    <dbReference type="NCBI Taxonomy" id="1894969"/>
    <lineage>
        <taxon>Bacteria</taxon>
        <taxon>Bacillati</taxon>
        <taxon>Actinomycetota</taxon>
        <taxon>Actinomycetes</taxon>
        <taxon>Micromonosporales</taxon>
        <taxon>Micromonosporaceae</taxon>
        <taxon>Micromonospora</taxon>
    </lineage>
</organism>